<gene>
    <name evidence="5" type="ORF">EOD73_03315</name>
</gene>
<dbReference type="Pfam" id="PF04354">
    <property type="entry name" value="ZipA_C"/>
    <property type="match status" value="1"/>
</dbReference>
<keyword evidence="2" id="KW-0472">Membrane</keyword>
<accession>A0A437LRL4</accession>
<dbReference type="Proteomes" id="UP000288587">
    <property type="component" value="Unassembled WGS sequence"/>
</dbReference>
<dbReference type="SMART" id="SM00771">
    <property type="entry name" value="ZipA_C"/>
    <property type="match status" value="1"/>
</dbReference>
<proteinExistence type="inferred from homology"/>
<dbReference type="Gene3D" id="3.30.1400.10">
    <property type="entry name" value="ZipA, C-terminal FtsZ-binding domain"/>
    <property type="match status" value="1"/>
</dbReference>
<keyword evidence="2" id="KW-0812">Transmembrane</keyword>
<feature type="region of interest" description="Disordered" evidence="3">
    <location>
        <begin position="80"/>
        <end position="101"/>
    </location>
</feature>
<evidence type="ECO:0000259" key="4">
    <source>
        <dbReference type="SMART" id="SM00771"/>
    </source>
</evidence>
<feature type="domain" description="ZipA C-terminal FtsZ-binding" evidence="4">
    <location>
        <begin position="221"/>
        <end position="348"/>
    </location>
</feature>
<comment type="function">
    <text evidence="1">Essential cell division protein that stabilizes the FtsZ protofilaments by cross-linking them and that serves as a cytoplasmic membrane anchor for the Z ring. Also required for the recruitment to the septal ring of downstream cell division proteins.</text>
</comment>
<dbReference type="SUPFAM" id="SSF64383">
    <property type="entry name" value="Cell-division protein ZipA, C-terminal domain"/>
    <property type="match status" value="1"/>
</dbReference>
<keyword evidence="6" id="KW-1185">Reference proteome</keyword>
<protein>
    <recommendedName>
        <fullName evidence="1">Cell division protein ZipA</fullName>
    </recommendedName>
</protein>
<comment type="similarity">
    <text evidence="1">Belongs to the ZipA family.</text>
</comment>
<reference evidence="5 6" key="1">
    <citation type="submission" date="2019-01" db="EMBL/GenBank/DDBJ databases">
        <authorList>
            <person name="Chen W.-M."/>
        </authorList>
    </citation>
    <scope>NUCLEOTIDE SEQUENCE [LARGE SCALE GENOMIC DNA]</scope>
    <source>
        <strain evidence="5 6">CCP-18</strain>
    </source>
</reference>
<keyword evidence="1 5" id="KW-0132">Cell division</keyword>
<feature type="region of interest" description="Disordered" evidence="3">
    <location>
        <begin position="35"/>
        <end position="63"/>
    </location>
</feature>
<comment type="subcellular location">
    <subcellularLocation>
        <location evidence="2">Cell inner membrane</location>
        <topology evidence="2">Single-pass type I membrane protein</topology>
    </subcellularLocation>
</comment>
<keyword evidence="1" id="KW-0131">Cell cycle</keyword>
<dbReference type="AlphaFoldDB" id="A0A437LRL4"/>
<name>A0A437LRL4_9BURK</name>
<dbReference type="GO" id="GO:0090529">
    <property type="term" value="P:cell septum assembly"/>
    <property type="evidence" value="ECO:0007669"/>
    <property type="project" value="InterPro"/>
</dbReference>
<evidence type="ECO:0000256" key="1">
    <source>
        <dbReference type="RuleBase" id="RU003612"/>
    </source>
</evidence>
<keyword evidence="2" id="KW-0997">Cell inner membrane</keyword>
<dbReference type="InterPro" id="IPR036765">
    <property type="entry name" value="ZipA_FtsZ-bd_C_sf"/>
</dbReference>
<evidence type="ECO:0000313" key="6">
    <source>
        <dbReference type="Proteomes" id="UP000288587"/>
    </source>
</evidence>
<evidence type="ECO:0000313" key="5">
    <source>
        <dbReference type="EMBL" id="RVT88050.1"/>
    </source>
</evidence>
<dbReference type="OrthoDB" id="8521018at2"/>
<comment type="caution">
    <text evidence="5">The sequence shown here is derived from an EMBL/GenBank/DDBJ whole genome shotgun (WGS) entry which is preliminary data.</text>
</comment>
<evidence type="ECO:0000256" key="2">
    <source>
        <dbReference type="RuleBase" id="RU003613"/>
    </source>
</evidence>
<dbReference type="EMBL" id="SACM01000001">
    <property type="protein sequence ID" value="RVT88050.1"/>
    <property type="molecule type" value="Genomic_DNA"/>
</dbReference>
<organism evidence="5 6">
    <name type="scientific">Inhella crocodyli</name>
    <dbReference type="NCBI Taxonomy" id="2499851"/>
    <lineage>
        <taxon>Bacteria</taxon>
        <taxon>Pseudomonadati</taxon>
        <taxon>Pseudomonadota</taxon>
        <taxon>Betaproteobacteria</taxon>
        <taxon>Burkholderiales</taxon>
        <taxon>Sphaerotilaceae</taxon>
        <taxon>Inhella</taxon>
    </lineage>
</organism>
<keyword evidence="2" id="KW-1003">Cell membrane</keyword>
<dbReference type="RefSeq" id="WP_127680830.1">
    <property type="nucleotide sequence ID" value="NZ_SACM01000001.1"/>
</dbReference>
<dbReference type="InterPro" id="IPR007449">
    <property type="entry name" value="ZipA_FtsZ-bd_C"/>
</dbReference>
<feature type="compositionally biased region" description="Basic and acidic residues" evidence="3">
    <location>
        <begin position="35"/>
        <end position="48"/>
    </location>
</feature>
<evidence type="ECO:0000256" key="3">
    <source>
        <dbReference type="SAM" id="MobiDB-lite"/>
    </source>
</evidence>
<sequence>MDRTFTLTEALLIAGGAVLLTLLIHGWWVARRADPRRPEPVRGSRTEPELDTAGQPVPPSSKLDSVLDVLSAGDTAFTATAHADTQPMVVQKPRPPRRPSPRLDALIDVIATLHLEAPTTGEAAIAHLPPTRRAGSKPFAIEGLNTETGEWEVPAPDERYGEFQAGLQLANRSGALTEIEFSEWVHKVQAFADGVGAMADFPDMREAVARGRELDQFASQHDAQLSVVLRAKGAAWTLGFLAQAASKQGLVHGGLPGRLVLAAAEDGEPPLLALQFDARAALAEEGEAVALREVTLVFDVPQTPEALEPFAALQEVARRLSRELEAEVVDADGHPLGPHGFAAIHEDLARLYKLLASRDLAAGSPAARRLFS</sequence>
<dbReference type="GO" id="GO:0005886">
    <property type="term" value="C:plasma membrane"/>
    <property type="evidence" value="ECO:0007669"/>
    <property type="project" value="UniProtKB-SubCell"/>
</dbReference>